<dbReference type="AlphaFoldDB" id="A0A0K8P8U0"/>
<keyword evidence="2" id="KW-1185">Reference proteome</keyword>
<accession>A0A0K8P8U0</accession>
<gene>
    <name evidence="1" type="ORF">ISF6_0928</name>
</gene>
<dbReference type="STRING" id="1547922.ISF6_0928"/>
<reference evidence="2" key="1">
    <citation type="submission" date="2015-07" db="EMBL/GenBank/DDBJ databases">
        <title>Discovery of a poly(ethylene terephthalate assimilation.</title>
        <authorList>
            <person name="Yoshida S."/>
            <person name="Hiraga K."/>
            <person name="Takehana T."/>
            <person name="Taniguchi I."/>
            <person name="Yamaji H."/>
            <person name="Maeda Y."/>
            <person name="Toyohara K."/>
            <person name="Miyamoto K."/>
            <person name="Kimura Y."/>
            <person name="Oda K."/>
        </authorList>
    </citation>
    <scope>NUCLEOTIDE SEQUENCE [LARGE SCALE GENOMIC DNA]</scope>
    <source>
        <strain evidence="2">NBRC 110686 / TISTR 2288 / 201-F6</strain>
    </source>
</reference>
<organism evidence="1 2">
    <name type="scientific">Piscinibacter sakaiensis</name>
    <name type="common">Ideonella sakaiensis</name>
    <dbReference type="NCBI Taxonomy" id="1547922"/>
    <lineage>
        <taxon>Bacteria</taxon>
        <taxon>Pseudomonadati</taxon>
        <taxon>Pseudomonadota</taxon>
        <taxon>Betaproteobacteria</taxon>
        <taxon>Burkholderiales</taxon>
        <taxon>Sphaerotilaceae</taxon>
        <taxon>Piscinibacter</taxon>
    </lineage>
</organism>
<protein>
    <submittedName>
        <fullName evidence="1">Uncharacterized protein</fullName>
    </submittedName>
</protein>
<reference evidence="1 2" key="2">
    <citation type="journal article" date="2016" name="Science">
        <title>A bacterium that degrades and assimilates poly(ethylene terephthalate).</title>
        <authorList>
            <person name="Yoshida S."/>
            <person name="Hiraga K."/>
            <person name="Takehana T."/>
            <person name="Taniguchi I."/>
            <person name="Yamaji H."/>
            <person name="Maeda Y."/>
            <person name="Toyohara K."/>
            <person name="Miyamoto K."/>
            <person name="Kimura Y."/>
            <person name="Oda K."/>
        </authorList>
    </citation>
    <scope>NUCLEOTIDE SEQUENCE [LARGE SCALE GENOMIC DNA]</scope>
    <source>
        <strain evidence="2">NBRC 110686 / TISTR 2288 / 201-F6</strain>
    </source>
</reference>
<dbReference type="EMBL" id="BBYR01000170">
    <property type="protein sequence ID" value="GAP39063.1"/>
    <property type="molecule type" value="Genomic_DNA"/>
</dbReference>
<comment type="caution">
    <text evidence="1">The sequence shown here is derived from an EMBL/GenBank/DDBJ whole genome shotgun (WGS) entry which is preliminary data.</text>
</comment>
<sequence>MQQVSPALIALARALGVLPTYAEMVGQPRPQQTPLIVEAMRTNLNLNDPGR</sequence>
<name>A0A0K8P8U0_PISS1</name>
<evidence type="ECO:0000313" key="2">
    <source>
        <dbReference type="Proteomes" id="UP000037660"/>
    </source>
</evidence>
<dbReference type="Proteomes" id="UP000037660">
    <property type="component" value="Unassembled WGS sequence"/>
</dbReference>
<evidence type="ECO:0000313" key="1">
    <source>
        <dbReference type="EMBL" id="GAP39063.1"/>
    </source>
</evidence>
<dbReference type="RefSeq" id="WP_157549474.1">
    <property type="nucleotide sequence ID" value="NZ_BBYR01000170.1"/>
</dbReference>
<proteinExistence type="predicted"/>